<dbReference type="EMBL" id="APVH01000024">
    <property type="protein sequence ID" value="EPX82272.1"/>
    <property type="molecule type" value="Genomic_DNA"/>
</dbReference>
<dbReference type="OrthoDB" id="5513072at2"/>
<reference evidence="2" key="1">
    <citation type="journal article" date="2014" name="Stand. Genomic Sci.">
        <title>Genome sequence of the exopolysaccharide-producing Salipiger mucosus type strain (DSM 16094(T)), a moderately halophilic member of the Roseobacter clade.</title>
        <authorList>
            <person name="Riedel T."/>
            <person name="Spring S."/>
            <person name="Fiebig A."/>
            <person name="Petersen J."/>
            <person name="Kyrpides N.C."/>
            <person name="Goker M."/>
            <person name="Klenk H.P."/>
        </authorList>
    </citation>
    <scope>NUCLEOTIDE SEQUENCE [LARGE SCALE GENOMIC DNA]</scope>
    <source>
        <strain evidence="2">DSM 16094</strain>
    </source>
</reference>
<dbReference type="HOGENOM" id="CLU_010194_17_0_5"/>
<accession>S9QRK6</accession>
<evidence type="ECO:0000313" key="1">
    <source>
        <dbReference type="EMBL" id="EPX82272.1"/>
    </source>
</evidence>
<dbReference type="eggNOG" id="COG1028">
    <property type="taxonomic scope" value="Bacteria"/>
</dbReference>
<dbReference type="Gene3D" id="3.40.50.720">
    <property type="entry name" value="NAD(P)-binding Rossmann-like Domain"/>
    <property type="match status" value="1"/>
</dbReference>
<organism evidence="1 2">
    <name type="scientific">Salipiger mucosus DSM 16094</name>
    <dbReference type="NCBI Taxonomy" id="1123237"/>
    <lineage>
        <taxon>Bacteria</taxon>
        <taxon>Pseudomonadati</taxon>
        <taxon>Pseudomonadota</taxon>
        <taxon>Alphaproteobacteria</taxon>
        <taxon>Rhodobacterales</taxon>
        <taxon>Roseobacteraceae</taxon>
        <taxon>Salipiger</taxon>
    </lineage>
</organism>
<dbReference type="AlphaFoldDB" id="S9QRK6"/>
<dbReference type="Proteomes" id="UP000015347">
    <property type="component" value="Unassembled WGS sequence"/>
</dbReference>
<dbReference type="InterPro" id="IPR002347">
    <property type="entry name" value="SDR_fam"/>
</dbReference>
<dbReference type="PANTHER" id="PTHR43431:SF1">
    <property type="entry name" value="OS08G0476300 PROTEIN"/>
    <property type="match status" value="1"/>
</dbReference>
<comment type="caution">
    <text evidence="1">The sequence shown here is derived from an EMBL/GenBank/DDBJ whole genome shotgun (WGS) entry which is preliminary data.</text>
</comment>
<dbReference type="PANTHER" id="PTHR43431">
    <property type="entry name" value="OXIDOREDUCTASE, SHORT CHAIN DEHYDROGENASE/REDUCTASE FAMILY (AFU_ORTHOLOGUE AFUA_5G14000)"/>
    <property type="match status" value="1"/>
</dbReference>
<dbReference type="SUPFAM" id="SSF51735">
    <property type="entry name" value="NAD(P)-binding Rossmann-fold domains"/>
    <property type="match status" value="1"/>
</dbReference>
<name>S9QRK6_9RHOB</name>
<sequence>MATDSKVAVIIGATSKWQGDGASTATAHGAAVTDEAFPPGLRWGVGGALAQKFAAEGYLTIITTRRAQNAAGLVGVIEAAGGRCRVVDLDLAQPASIAEAFSGIVETHGAPDVVIYNAGYSHGRELPAGNELIEHVPEEIFETAINLACRGPYLVARAVLPAMRAAGAGSFFLTNNQYSLRGRQRRTGESLYYPRVLMRAFAQVLTEEYSPHGIHVANVIIDGMIDSPGTRAASRGPHGGEEEQLIDPRKIAEAYFYLHAQDPTCWSHEIQLTPSKRPVTF</sequence>
<gene>
    <name evidence="1" type="ORF">Salmuc_03060</name>
</gene>
<proteinExistence type="predicted"/>
<dbReference type="STRING" id="1123237.Salmuc_03060"/>
<dbReference type="Pfam" id="PF13561">
    <property type="entry name" value="adh_short_C2"/>
    <property type="match status" value="1"/>
</dbReference>
<dbReference type="InterPro" id="IPR036291">
    <property type="entry name" value="NAD(P)-bd_dom_sf"/>
</dbReference>
<keyword evidence="2" id="KW-1185">Reference proteome</keyword>
<dbReference type="RefSeq" id="WP_020042669.1">
    <property type="nucleotide sequence ID" value="NZ_KE557275.1"/>
</dbReference>
<protein>
    <submittedName>
        <fullName evidence="1">Short-chain dehydrogenase/reductase SDR</fullName>
    </submittedName>
</protein>
<evidence type="ECO:0000313" key="2">
    <source>
        <dbReference type="Proteomes" id="UP000015347"/>
    </source>
</evidence>